<evidence type="ECO:0000313" key="4">
    <source>
        <dbReference type="Proteomes" id="UP000294562"/>
    </source>
</evidence>
<comment type="caution">
    <text evidence="3">The sequence shown here is derived from an EMBL/GenBank/DDBJ whole genome shotgun (WGS) entry which is preliminary data.</text>
</comment>
<name>A0A4R6AVT5_9RHOB</name>
<evidence type="ECO:0000256" key="1">
    <source>
        <dbReference type="SAM" id="Phobius"/>
    </source>
</evidence>
<keyword evidence="4" id="KW-1185">Reference proteome</keyword>
<proteinExistence type="predicted"/>
<organism evidence="3 4">
    <name type="scientific">Meridianimarinicoccus aquatilis</name>
    <dbReference type="NCBI Taxonomy" id="2552766"/>
    <lineage>
        <taxon>Bacteria</taxon>
        <taxon>Pseudomonadati</taxon>
        <taxon>Pseudomonadota</taxon>
        <taxon>Alphaproteobacteria</taxon>
        <taxon>Rhodobacterales</taxon>
        <taxon>Paracoccaceae</taxon>
        <taxon>Meridianimarinicoccus</taxon>
    </lineage>
</organism>
<dbReference type="AlphaFoldDB" id="A0A4R6AVT5"/>
<evidence type="ECO:0000256" key="2">
    <source>
        <dbReference type="SAM" id="SignalP"/>
    </source>
</evidence>
<feature type="chain" id="PRO_5020960831" description="VPLPA-CTERM sorting domain-containing protein" evidence="2">
    <location>
        <begin position="23"/>
        <end position="183"/>
    </location>
</feature>
<dbReference type="EMBL" id="SMZO01000021">
    <property type="protein sequence ID" value="TDL87785.1"/>
    <property type="molecule type" value="Genomic_DNA"/>
</dbReference>
<keyword evidence="2" id="KW-0732">Signal</keyword>
<accession>A0A4R6AVT5</accession>
<gene>
    <name evidence="3" type="ORF">E2L05_10610</name>
</gene>
<protein>
    <recommendedName>
        <fullName evidence="5">VPLPA-CTERM sorting domain-containing protein</fullName>
    </recommendedName>
</protein>
<dbReference type="RefSeq" id="WP_133342889.1">
    <property type="nucleotide sequence ID" value="NZ_SMZO01000021.1"/>
</dbReference>
<evidence type="ECO:0008006" key="5">
    <source>
        <dbReference type="Google" id="ProtNLM"/>
    </source>
</evidence>
<evidence type="ECO:0000313" key="3">
    <source>
        <dbReference type="EMBL" id="TDL87785.1"/>
    </source>
</evidence>
<dbReference type="Proteomes" id="UP000294562">
    <property type="component" value="Unassembled WGS sequence"/>
</dbReference>
<feature type="transmembrane region" description="Helical" evidence="1">
    <location>
        <begin position="158"/>
        <end position="178"/>
    </location>
</feature>
<keyword evidence="1" id="KW-1133">Transmembrane helix</keyword>
<feature type="signal peptide" evidence="2">
    <location>
        <begin position="1"/>
        <end position="22"/>
    </location>
</feature>
<keyword evidence="1" id="KW-0472">Membrane</keyword>
<dbReference type="OrthoDB" id="9910540at2"/>
<keyword evidence="1" id="KW-0812">Transmembrane</keyword>
<sequence>MKNLIKPFVVVAALIAASAASASTVIVGPGTPTPVSANKVSTADISIGNAVSVTETLLGTDTAEFTFTALERLRVSTIALAGTDANNGTELAKVRYALNGTPVTPFPLIVPNGQSASASGFIPSFNLDLGSSFTIFWDLVAPAGTPIGITASFNTTAVPVPAALPLLVGGVALLGAVARKKRS</sequence>
<reference evidence="3 4" key="1">
    <citation type="submission" date="2019-03" db="EMBL/GenBank/DDBJ databases">
        <title>Rhodobacteraceae bacterium SM1902, a new member of the family Rhodobacteraceae isolated from Yantai.</title>
        <authorList>
            <person name="Sun Y."/>
        </authorList>
    </citation>
    <scope>NUCLEOTIDE SEQUENCE [LARGE SCALE GENOMIC DNA]</scope>
    <source>
        <strain evidence="3 4">SM1902</strain>
    </source>
</reference>